<organism evidence="1 2">
    <name type="scientific">Celeribacter halophilus</name>
    <dbReference type="NCBI Taxonomy" id="576117"/>
    <lineage>
        <taxon>Bacteria</taxon>
        <taxon>Pseudomonadati</taxon>
        <taxon>Pseudomonadota</taxon>
        <taxon>Alphaproteobacteria</taxon>
        <taxon>Rhodobacterales</taxon>
        <taxon>Roseobacteraceae</taxon>
        <taxon>Celeribacter</taxon>
    </lineage>
</organism>
<dbReference type="AlphaFoldDB" id="A0A1I3T3K0"/>
<accession>A0A1I3T3K0</accession>
<dbReference type="Pfam" id="PF04390">
    <property type="entry name" value="LptE"/>
    <property type="match status" value="1"/>
</dbReference>
<dbReference type="Proteomes" id="UP000183299">
    <property type="component" value="Unassembled WGS sequence"/>
</dbReference>
<evidence type="ECO:0000313" key="1">
    <source>
        <dbReference type="EMBL" id="SFJ64256.1"/>
    </source>
</evidence>
<dbReference type="RefSeq" id="WP_074914135.1">
    <property type="nucleotide sequence ID" value="NZ_FORY01000007.1"/>
</dbReference>
<evidence type="ECO:0000313" key="2">
    <source>
        <dbReference type="Proteomes" id="UP000183299"/>
    </source>
</evidence>
<keyword evidence="2" id="KW-1185">Reference proteome</keyword>
<name>A0A1I3T3K0_9RHOB</name>
<dbReference type="EMBL" id="FORY01000007">
    <property type="protein sequence ID" value="SFJ64256.1"/>
    <property type="molecule type" value="Genomic_DNA"/>
</dbReference>
<dbReference type="GO" id="GO:0019867">
    <property type="term" value="C:outer membrane"/>
    <property type="evidence" value="ECO:0007669"/>
    <property type="project" value="InterPro"/>
</dbReference>
<sequence>MSSFDRRTVLISLVALAGCGFTPAYGPGGTGAALRGKVEIAAPKGRQSYNLSNRLIDQFGPTETPLYRLSYDITTEENDIGLTRDGDINRYHITGTVKFTLSDIATGRTLLDSSTSNFTSYSATGNSVDTLTATRDAYERLMTILADQMVSEIIATVELPS</sequence>
<dbReference type="InterPro" id="IPR007485">
    <property type="entry name" value="LPS_assembly_LptE"/>
</dbReference>
<dbReference type="Gene3D" id="3.30.160.150">
    <property type="entry name" value="Lipoprotein like domain"/>
    <property type="match status" value="1"/>
</dbReference>
<proteinExistence type="predicted"/>
<keyword evidence="1" id="KW-0449">Lipoprotein</keyword>
<dbReference type="PROSITE" id="PS51257">
    <property type="entry name" value="PROKAR_LIPOPROTEIN"/>
    <property type="match status" value="1"/>
</dbReference>
<dbReference type="GO" id="GO:0043165">
    <property type="term" value="P:Gram-negative-bacterium-type cell outer membrane assembly"/>
    <property type="evidence" value="ECO:0007669"/>
    <property type="project" value="InterPro"/>
</dbReference>
<gene>
    <name evidence="1" type="ORF">SAMN04488138_107177</name>
</gene>
<reference evidence="1 2" key="1">
    <citation type="submission" date="2016-10" db="EMBL/GenBank/DDBJ databases">
        <authorList>
            <person name="de Groot N.N."/>
        </authorList>
    </citation>
    <scope>NUCLEOTIDE SEQUENCE [LARGE SCALE GENOMIC DNA]</scope>
    <source>
        <strain evidence="1 2">CGMCC 1.8891</strain>
    </source>
</reference>
<dbReference type="STRING" id="576117.SAMN04488138_107177"/>
<protein>
    <submittedName>
        <fullName evidence="1">LPS-assembly lipoprotein</fullName>
    </submittedName>
</protein>
<dbReference type="GeneID" id="98664959"/>